<dbReference type="InterPro" id="IPR036504">
    <property type="entry name" value="CGI121/TPRKB_sf"/>
</dbReference>
<evidence type="ECO:0000256" key="5">
    <source>
        <dbReference type="ARBA" id="ARBA00022694"/>
    </source>
</evidence>
<comment type="function">
    <text evidence="7">Component of the EKC/KEOPS complex that is required for the formation of a threonylcarbamoyl group on adenosine at position 37 (t(6)A37) in tRNAs that read codons beginning with adenine. The complex is probably involved in the transfer of the threonylcarbamoyl moiety of threonylcarbamoyl-AMP (TC-AMP) to the N6 group of A37. CGI121 acts as an allosteric effector that regulates the t(6)A activity of the complex. The EKC/KEOPS complex also promotes both telomere uncapping and telomere elongation. The complex is required for efficient recruitment of transcriptional coactivators. CGI121 is not required for tRNA modification.</text>
</comment>
<evidence type="ECO:0000256" key="7">
    <source>
        <dbReference type="ARBA" id="ARBA00025043"/>
    </source>
</evidence>
<dbReference type="Gene3D" id="3.30.2380.10">
    <property type="entry name" value="CGI121/TPRKB"/>
    <property type="match status" value="1"/>
</dbReference>
<dbReference type="AlphaFoldDB" id="A0A0F7SMW1"/>
<dbReference type="GO" id="GO:0000408">
    <property type="term" value="C:EKC/KEOPS complex"/>
    <property type="evidence" value="ECO:0007669"/>
    <property type="project" value="TreeGrafter"/>
</dbReference>
<evidence type="ECO:0000256" key="2">
    <source>
        <dbReference type="ARBA" id="ARBA00005546"/>
    </source>
</evidence>
<dbReference type="GO" id="GO:0002949">
    <property type="term" value="P:tRNA threonylcarbamoyladenosine modification"/>
    <property type="evidence" value="ECO:0007669"/>
    <property type="project" value="TreeGrafter"/>
</dbReference>
<dbReference type="GO" id="GO:0005829">
    <property type="term" value="C:cytosol"/>
    <property type="evidence" value="ECO:0007669"/>
    <property type="project" value="TreeGrafter"/>
</dbReference>
<reference evidence="9" key="1">
    <citation type="submission" date="2014-08" db="EMBL/GenBank/DDBJ databases">
        <authorList>
            <person name="Sharma Rahul"/>
            <person name="Thines Marco"/>
        </authorList>
    </citation>
    <scope>NUCLEOTIDE SEQUENCE</scope>
</reference>
<dbReference type="SUPFAM" id="SSF143870">
    <property type="entry name" value="PF0523-like"/>
    <property type="match status" value="1"/>
</dbReference>
<name>A0A0F7SMW1_PHARH</name>
<keyword evidence="5" id="KW-0819">tRNA processing</keyword>
<comment type="subcellular location">
    <subcellularLocation>
        <location evidence="1">Nucleus</location>
    </subcellularLocation>
</comment>
<dbReference type="EMBL" id="LN483345">
    <property type="protein sequence ID" value="CDZ98779.1"/>
    <property type="molecule type" value="Genomic_DNA"/>
</dbReference>
<evidence type="ECO:0000256" key="8">
    <source>
        <dbReference type="RuleBase" id="RU004398"/>
    </source>
</evidence>
<evidence type="ECO:0000256" key="3">
    <source>
        <dbReference type="ARBA" id="ARBA00015316"/>
    </source>
</evidence>
<sequence>MEVYPLSHMPEELSQVHIALFTNVRNAAEIRSSLIAAATMDGPAGDSERDKYDFCFIEAKSIVSRAHLLTGIHQALLASSQQALSTKTTHSEILFMLNPSNNIAESLRSFGLSPKTTSLILVRIAPPPTNSDPSTENSPGWIQEKMRSLVDGDEVSLDQIGEGTVDWKVVEKLYKLPKNSADKQWVEKMVVSTVATKGVM</sequence>
<evidence type="ECO:0000256" key="6">
    <source>
        <dbReference type="ARBA" id="ARBA00023242"/>
    </source>
</evidence>
<evidence type="ECO:0000313" key="9">
    <source>
        <dbReference type="EMBL" id="CDZ98779.1"/>
    </source>
</evidence>
<proteinExistence type="inferred from homology"/>
<accession>A0A0F7SMW1</accession>
<organism evidence="9">
    <name type="scientific">Phaffia rhodozyma</name>
    <name type="common">Yeast</name>
    <name type="synonym">Xanthophyllomyces dendrorhous</name>
    <dbReference type="NCBI Taxonomy" id="264483"/>
    <lineage>
        <taxon>Eukaryota</taxon>
        <taxon>Fungi</taxon>
        <taxon>Dikarya</taxon>
        <taxon>Basidiomycota</taxon>
        <taxon>Agaricomycotina</taxon>
        <taxon>Tremellomycetes</taxon>
        <taxon>Cystofilobasidiales</taxon>
        <taxon>Mrakiaceae</taxon>
        <taxon>Phaffia</taxon>
    </lineage>
</organism>
<dbReference type="Pfam" id="PF08617">
    <property type="entry name" value="CGI-121"/>
    <property type="match status" value="1"/>
</dbReference>
<protein>
    <recommendedName>
        <fullName evidence="4">EKC/KEOPS complex subunit CGI121</fullName>
    </recommendedName>
    <alternativeName>
        <fullName evidence="3">EKC/KEOPS complex subunit cgi121</fullName>
    </alternativeName>
</protein>
<dbReference type="PANTHER" id="PTHR15840">
    <property type="entry name" value="CGI-121 FAMILY MEMBER"/>
    <property type="match status" value="1"/>
</dbReference>
<comment type="similarity">
    <text evidence="2 8">Belongs to the CGI121/TPRKB family.</text>
</comment>
<evidence type="ECO:0000256" key="1">
    <source>
        <dbReference type="ARBA" id="ARBA00004123"/>
    </source>
</evidence>
<keyword evidence="6 8" id="KW-0539">Nucleus</keyword>
<evidence type="ECO:0000256" key="4">
    <source>
        <dbReference type="ARBA" id="ARBA00016009"/>
    </source>
</evidence>
<dbReference type="InterPro" id="IPR013926">
    <property type="entry name" value="CGI121/TPRKB"/>
</dbReference>
<dbReference type="GO" id="GO:0005634">
    <property type="term" value="C:nucleus"/>
    <property type="evidence" value="ECO:0007669"/>
    <property type="project" value="UniProtKB-SubCell"/>
</dbReference>
<dbReference type="PANTHER" id="PTHR15840:SF10">
    <property type="entry name" value="EKC_KEOPS COMPLEX SUBUNIT TPRKB"/>
    <property type="match status" value="1"/>
</dbReference>